<keyword evidence="5" id="KW-1185">Reference proteome</keyword>
<dbReference type="InterPro" id="IPR036709">
    <property type="entry name" value="Autotransporte_beta_dom_sf"/>
</dbReference>
<accession>A0A844Z230</accession>
<feature type="signal peptide" evidence="2">
    <location>
        <begin position="1"/>
        <end position="35"/>
    </location>
</feature>
<evidence type="ECO:0000256" key="1">
    <source>
        <dbReference type="ARBA" id="ARBA00022729"/>
    </source>
</evidence>
<protein>
    <recommendedName>
        <fullName evidence="3">Autotransporter domain-containing protein</fullName>
    </recommendedName>
</protein>
<dbReference type="PROSITE" id="PS51208">
    <property type="entry name" value="AUTOTRANSPORTER"/>
    <property type="match status" value="1"/>
</dbReference>
<sequence length="1702" mass="165856">MSAVTSRSARKLLSGLGLMASASVLSMVAAGEAQAQCAVTPVQPLNGITTDNSQVDCTGVTSGAIVVANANNVLVNVALGGTQLSTSSIQVIGNGNSVDIRNSATTADVQVLVQGNAASLSLQDSQNTNFSGAVSGADAQFRIGSGAVVTAQPGSLSIGSPAGSGSTFSLGGELSAIGTVPSVFVVAGNTGNQTFELQAGSRLTVQSNGLAFSGGGGDDLFIIQDGSLILGGTGNNILFNGGGDADAMEINGSGITNFNTTSIEKLTVDAGTGGFRALNGTNADLTEVNLLSGNTRVLDPAALGVSTSQVSVAAGASLTLAPSVQQTFNNSFAGAGQIVLGTQFNVFTFGGTANGFTGELVISQLNNALLTSDTAFGTGTITNNGQLIFGGGLNVANTISGTGAVWMTGPGQSTLSGINSYTGSTLISGGQLNVTNGSALGTGAVDIDTGALLNLDFAADGTLANDLTGVGTLRKSGNATVTLTGTNTHTGGTAITAGALRVDGFDRLGTGATTVDAGASLVLDYSGAGQLLQTTSFMSGGGAFIKEGTGDVVLDVASLFTGGTIIHGGRLGLNDGGALGTGSIQVDAGAILGIGGITLNNTITGSGSIIKTANNQSTLGGDNTGFAGLFDVQDGGVELTDGRAAGVGDLAIASGSFVFVNSLVGDTTIAADISGAGDLENFGNTRLTLTGNNSLSGVVFISNGTLQIEGSQNIGTATINIAGSAATLNLDTAGTTTLSNVVSGNGGLVKTGTGTVFVTGNNTYAGGTDIQQGAIRVTDVSFLGSGAITVQQGAALDLSIAGQQTLNQAISGAGLLRKSDVGDLTLLGNGLTGGLDVVGGRVIVSTAGAIGGGQVSLAADTQLVFDTSGTETMGNTIIGGGGLTKDGSGVLVIQNANTFTGGTLVNAGRLGLNHGQALGTGPVVVLQGAQLSIGGIALANDISGAGQVLKTSSNTGSLTGTNTYTGGTEIQGGTLVVNSPAALGTGGVSLGAGTFLNLAYSGSTNVALNNVLSGSGTLVKDGSGTVVINAANSYTGGTAINAGQLALGNGGALGTAGVTIASGAELAIGSATLANALTGAGRVVKTGSGTGLLSGNNSYSGGTLIQGGDLAVTSVNALGTGGVSTTSGTALRVGNATAQTLGLALTGAGSLVKSNTGDLTVTNNALTGGLSITAGRVLATGGSTGTGSGAVAISSGAELVYTNATDATFANGLSGAGTFRKLGAGRLLFGGPASIGSLAVDAGSVRINGTLTGNVNIASGARLDGTGQVTGTLTNNGTVAPGNSIGTLTVQGNYVHTSGSVLEIEFDGSSGIDLLAVNGTATLNGGTLRFISTTGAEGSGGTFLTATGGVTGTFATVETVGAALPLAVIYQTNSALMAPSVLTARPSTFNAQTLAGADTTLTFIDAMGLTDLRHGTGNRVWLSGLGAWGSRSATASTLAYDHDVAGLAGGVNLAVGGDVTLGAAVGWASGDITLGSNGGGGEQSSVLGALTLRHASTANSNAPRLGAGVVYGRIDQDTLRNVSFNGFSASVEGATQSDVLAAFAEAAVPLAEQGNWRFAANANGAWVHLSQDGYTEGGTSPLRLKLDDLSTSTLEAEGLLSATLNLLDGGFAAEDSPERLDLRFDLGARYLAALGDRAIPVTFAASNAGVVLQGDTRDVVQGVGGVSGSYTTRENLSVGLGYRAEIGQRDNHSVRATVSLAF</sequence>
<dbReference type="SUPFAM" id="SSF103515">
    <property type="entry name" value="Autotransporter"/>
    <property type="match status" value="1"/>
</dbReference>
<dbReference type="Pfam" id="PF12951">
    <property type="entry name" value="PATR"/>
    <property type="match status" value="10"/>
</dbReference>
<dbReference type="InterPro" id="IPR013425">
    <property type="entry name" value="Autotrns_rpt"/>
</dbReference>
<comment type="caution">
    <text evidence="4">The sequence shown here is derived from an EMBL/GenBank/DDBJ whole genome shotgun (WGS) entry which is preliminary data.</text>
</comment>
<name>A0A844Z230_9SPHN</name>
<dbReference type="RefSeq" id="WP_160771889.1">
    <property type="nucleotide sequence ID" value="NZ_WTYV01000003.1"/>
</dbReference>
<dbReference type="InterPro" id="IPR012332">
    <property type="entry name" value="Autotransporter_pectin_lyase_C"/>
</dbReference>
<dbReference type="OrthoDB" id="7195851at2"/>
<evidence type="ECO:0000313" key="5">
    <source>
        <dbReference type="Proteomes" id="UP000466966"/>
    </source>
</evidence>
<dbReference type="Gene3D" id="2.160.20.20">
    <property type="match status" value="2"/>
</dbReference>
<dbReference type="NCBIfam" id="TIGR02601">
    <property type="entry name" value="autotrns_rpt"/>
    <property type="match status" value="7"/>
</dbReference>
<dbReference type="InterPro" id="IPR051551">
    <property type="entry name" value="Autotransporter_adhesion"/>
</dbReference>
<dbReference type="InterPro" id="IPR005546">
    <property type="entry name" value="Autotransporte_beta"/>
</dbReference>
<gene>
    <name evidence="4" type="ORF">GRI99_09980</name>
</gene>
<evidence type="ECO:0000259" key="3">
    <source>
        <dbReference type="PROSITE" id="PS51208"/>
    </source>
</evidence>
<evidence type="ECO:0000313" key="4">
    <source>
        <dbReference type="EMBL" id="MXO71963.1"/>
    </source>
</evidence>
<dbReference type="InterPro" id="IPR006311">
    <property type="entry name" value="TAT_signal"/>
</dbReference>
<dbReference type="Proteomes" id="UP000466966">
    <property type="component" value="Unassembled WGS sequence"/>
</dbReference>
<dbReference type="SUPFAM" id="SSF51126">
    <property type="entry name" value="Pectin lyase-like"/>
    <property type="match status" value="3"/>
</dbReference>
<organism evidence="4 5">
    <name type="scientific">Alteraurantiacibacter buctensis</name>
    <dbReference type="NCBI Taxonomy" id="1503981"/>
    <lineage>
        <taxon>Bacteria</taxon>
        <taxon>Pseudomonadati</taxon>
        <taxon>Pseudomonadota</taxon>
        <taxon>Alphaproteobacteria</taxon>
        <taxon>Sphingomonadales</taxon>
        <taxon>Erythrobacteraceae</taxon>
        <taxon>Alteraurantiacibacter</taxon>
    </lineage>
</organism>
<dbReference type="SMART" id="SM00869">
    <property type="entry name" value="Autotransporter"/>
    <property type="match status" value="1"/>
</dbReference>
<dbReference type="Gene3D" id="2.40.128.130">
    <property type="entry name" value="Autotransporter beta-domain"/>
    <property type="match status" value="1"/>
</dbReference>
<dbReference type="PROSITE" id="PS51318">
    <property type="entry name" value="TAT"/>
    <property type="match status" value="1"/>
</dbReference>
<keyword evidence="1 2" id="KW-0732">Signal</keyword>
<dbReference type="InterPro" id="IPR011050">
    <property type="entry name" value="Pectin_lyase_fold/virulence"/>
</dbReference>
<dbReference type="PANTHER" id="PTHR35037:SF3">
    <property type="entry name" value="C-TERMINAL REGION OF AIDA-LIKE PROTEIN"/>
    <property type="match status" value="1"/>
</dbReference>
<feature type="chain" id="PRO_5032621022" description="Autotransporter domain-containing protein" evidence="2">
    <location>
        <begin position="36"/>
        <end position="1702"/>
    </location>
</feature>
<feature type="domain" description="Autotransporter" evidence="3">
    <location>
        <begin position="1413"/>
        <end position="1702"/>
    </location>
</feature>
<reference evidence="4 5" key="1">
    <citation type="submission" date="2019-12" db="EMBL/GenBank/DDBJ databases">
        <title>Genomic-based taxomic classification of the family Erythrobacteraceae.</title>
        <authorList>
            <person name="Xu L."/>
        </authorList>
    </citation>
    <scope>NUCLEOTIDE SEQUENCE [LARGE SCALE GENOMIC DNA]</scope>
    <source>
        <strain evidence="4 5">M0322</strain>
    </source>
</reference>
<proteinExistence type="predicted"/>
<evidence type="ECO:0000256" key="2">
    <source>
        <dbReference type="SAM" id="SignalP"/>
    </source>
</evidence>
<dbReference type="EMBL" id="WTYV01000003">
    <property type="protein sequence ID" value="MXO71963.1"/>
    <property type="molecule type" value="Genomic_DNA"/>
</dbReference>
<dbReference type="PANTHER" id="PTHR35037">
    <property type="entry name" value="C-TERMINAL REGION OF AIDA-LIKE PROTEIN"/>
    <property type="match status" value="1"/>
</dbReference>